<dbReference type="InterPro" id="IPR002016">
    <property type="entry name" value="Haem_peroxidase"/>
</dbReference>
<protein>
    <submittedName>
        <fullName evidence="4">Os01g0787000 protein</fullName>
    </submittedName>
</protein>
<accession>A0A0P0V950</accession>
<feature type="chain" id="PRO_5006056238" evidence="2">
    <location>
        <begin position="19"/>
        <end position="115"/>
    </location>
</feature>
<dbReference type="GO" id="GO:0020037">
    <property type="term" value="F:heme binding"/>
    <property type="evidence" value="ECO:0007669"/>
    <property type="project" value="InterPro"/>
</dbReference>
<dbReference type="SUPFAM" id="SSF48113">
    <property type="entry name" value="Heme-dependent peroxidases"/>
    <property type="match status" value="1"/>
</dbReference>
<keyword evidence="1" id="KW-0106">Calcium</keyword>
<feature type="signal peptide" evidence="2">
    <location>
        <begin position="1"/>
        <end position="18"/>
    </location>
</feature>
<proteinExistence type="predicted"/>
<dbReference type="GO" id="GO:0004601">
    <property type="term" value="F:peroxidase activity"/>
    <property type="evidence" value="ECO:0007669"/>
    <property type="project" value="InterPro"/>
</dbReference>
<evidence type="ECO:0000256" key="1">
    <source>
        <dbReference type="ARBA" id="ARBA00022837"/>
    </source>
</evidence>
<dbReference type="Gene3D" id="1.10.520.10">
    <property type="match status" value="1"/>
</dbReference>
<name>A0A0P0V950_ORYSJ</name>
<evidence type="ECO:0000259" key="3">
    <source>
        <dbReference type="PROSITE" id="PS50873"/>
    </source>
</evidence>
<evidence type="ECO:0000256" key="2">
    <source>
        <dbReference type="SAM" id="SignalP"/>
    </source>
</evidence>
<dbReference type="ExpressionAtlas" id="A0A0P0V950">
    <property type="expression patterns" value="baseline and differential"/>
</dbReference>
<dbReference type="GO" id="GO:0006979">
    <property type="term" value="P:response to oxidative stress"/>
    <property type="evidence" value="ECO:0007669"/>
    <property type="project" value="InterPro"/>
</dbReference>
<sequence length="115" mass="12285">MALLGVLVGAVIIVVATAAAVSGSGLPVPGYDGLAIGFYHETCPQAEDLVLAEMREIVQEDRTLAPALLRFMLHDCFVRVRASRARSLPQFLIMSRGVAGTNPRASMSRRRGACC</sequence>
<feature type="domain" description="Plant heme peroxidase family profile" evidence="3">
    <location>
        <begin position="33"/>
        <end position="79"/>
    </location>
</feature>
<dbReference type="Proteomes" id="UP000059680">
    <property type="component" value="Chromosome 1"/>
</dbReference>
<gene>
    <name evidence="4" type="ordered locus">Os01g0787000</name>
    <name evidence="4" type="ORF">OSNPB_010787000</name>
</gene>
<keyword evidence="5" id="KW-1185">Reference proteome</keyword>
<dbReference type="PROSITE" id="PS50873">
    <property type="entry name" value="PEROXIDASE_4"/>
    <property type="match status" value="1"/>
</dbReference>
<organism evidence="4 5">
    <name type="scientific">Oryza sativa subsp. japonica</name>
    <name type="common">Rice</name>
    <dbReference type="NCBI Taxonomy" id="39947"/>
    <lineage>
        <taxon>Eukaryota</taxon>
        <taxon>Viridiplantae</taxon>
        <taxon>Streptophyta</taxon>
        <taxon>Embryophyta</taxon>
        <taxon>Tracheophyta</taxon>
        <taxon>Spermatophyta</taxon>
        <taxon>Magnoliopsida</taxon>
        <taxon>Liliopsida</taxon>
        <taxon>Poales</taxon>
        <taxon>Poaceae</taxon>
        <taxon>BOP clade</taxon>
        <taxon>Oryzoideae</taxon>
        <taxon>Oryzeae</taxon>
        <taxon>Oryzinae</taxon>
        <taxon>Oryza</taxon>
        <taxon>Oryza sativa</taxon>
    </lineage>
</organism>
<dbReference type="AlphaFoldDB" id="A0A0P0V950"/>
<keyword evidence="2" id="KW-0732">Signal</keyword>
<evidence type="ECO:0000313" key="5">
    <source>
        <dbReference type="Proteomes" id="UP000059680"/>
    </source>
</evidence>
<dbReference type="Gramene" id="Os01t0787000-02">
    <property type="protein sequence ID" value="Os01t0787000-02"/>
    <property type="gene ID" value="Os01g0787000"/>
</dbReference>
<reference evidence="5" key="1">
    <citation type="journal article" date="2005" name="Nature">
        <title>The map-based sequence of the rice genome.</title>
        <authorList>
            <consortium name="International rice genome sequencing project (IRGSP)"/>
            <person name="Matsumoto T."/>
            <person name="Wu J."/>
            <person name="Kanamori H."/>
            <person name="Katayose Y."/>
            <person name="Fujisawa M."/>
            <person name="Namiki N."/>
            <person name="Mizuno H."/>
            <person name="Yamamoto K."/>
            <person name="Antonio B.A."/>
            <person name="Baba T."/>
            <person name="Sakata K."/>
            <person name="Nagamura Y."/>
            <person name="Aoki H."/>
            <person name="Arikawa K."/>
            <person name="Arita K."/>
            <person name="Bito T."/>
            <person name="Chiden Y."/>
            <person name="Fujitsuka N."/>
            <person name="Fukunaka R."/>
            <person name="Hamada M."/>
            <person name="Harada C."/>
            <person name="Hayashi A."/>
            <person name="Hijishita S."/>
            <person name="Honda M."/>
            <person name="Hosokawa S."/>
            <person name="Ichikawa Y."/>
            <person name="Idonuma A."/>
            <person name="Iijima M."/>
            <person name="Ikeda M."/>
            <person name="Ikeno M."/>
            <person name="Ito K."/>
            <person name="Ito S."/>
            <person name="Ito T."/>
            <person name="Ito Y."/>
            <person name="Ito Y."/>
            <person name="Iwabuchi A."/>
            <person name="Kamiya K."/>
            <person name="Karasawa W."/>
            <person name="Kurita K."/>
            <person name="Katagiri S."/>
            <person name="Kikuta A."/>
            <person name="Kobayashi H."/>
            <person name="Kobayashi N."/>
            <person name="Machita K."/>
            <person name="Maehara T."/>
            <person name="Masukawa M."/>
            <person name="Mizubayashi T."/>
            <person name="Mukai Y."/>
            <person name="Nagasaki H."/>
            <person name="Nagata Y."/>
            <person name="Naito S."/>
            <person name="Nakashima M."/>
            <person name="Nakama Y."/>
            <person name="Nakamichi Y."/>
            <person name="Nakamura M."/>
            <person name="Meguro A."/>
            <person name="Negishi M."/>
            <person name="Ohta I."/>
            <person name="Ohta T."/>
            <person name="Okamoto M."/>
            <person name="Ono N."/>
            <person name="Saji S."/>
            <person name="Sakaguchi M."/>
            <person name="Sakai K."/>
            <person name="Shibata M."/>
            <person name="Shimokawa T."/>
            <person name="Song J."/>
            <person name="Takazaki Y."/>
            <person name="Terasawa K."/>
            <person name="Tsugane M."/>
            <person name="Tsuji K."/>
            <person name="Ueda S."/>
            <person name="Waki K."/>
            <person name="Yamagata H."/>
            <person name="Yamamoto M."/>
            <person name="Yamamoto S."/>
            <person name="Yamane H."/>
            <person name="Yoshiki S."/>
            <person name="Yoshihara R."/>
            <person name="Yukawa K."/>
            <person name="Zhong H."/>
            <person name="Yano M."/>
            <person name="Yuan Q."/>
            <person name="Ouyang S."/>
            <person name="Liu J."/>
            <person name="Jones K.M."/>
            <person name="Gansberger K."/>
            <person name="Moffat K."/>
            <person name="Hill J."/>
            <person name="Bera J."/>
            <person name="Fadrosh D."/>
            <person name="Jin S."/>
            <person name="Johri S."/>
            <person name="Kim M."/>
            <person name="Overton L."/>
            <person name="Reardon M."/>
            <person name="Tsitrin T."/>
            <person name="Vuong H."/>
            <person name="Weaver B."/>
            <person name="Ciecko A."/>
            <person name="Tallon L."/>
            <person name="Jackson J."/>
            <person name="Pai G."/>
            <person name="Aken S.V."/>
            <person name="Utterback T."/>
            <person name="Reidmuller S."/>
            <person name="Feldblyum T."/>
            <person name="Hsiao J."/>
            <person name="Zismann V."/>
            <person name="Iobst S."/>
            <person name="de Vazeille A.R."/>
            <person name="Buell C.R."/>
            <person name="Ying K."/>
            <person name="Li Y."/>
            <person name="Lu T."/>
            <person name="Huang Y."/>
            <person name="Zhao Q."/>
            <person name="Feng Q."/>
            <person name="Zhang L."/>
            <person name="Zhu J."/>
            <person name="Weng Q."/>
            <person name="Mu J."/>
            <person name="Lu Y."/>
            <person name="Fan D."/>
            <person name="Liu Y."/>
            <person name="Guan J."/>
            <person name="Zhang Y."/>
            <person name="Yu S."/>
            <person name="Liu X."/>
            <person name="Zhang Y."/>
            <person name="Hong G."/>
            <person name="Han B."/>
            <person name="Choisne N."/>
            <person name="Demange N."/>
            <person name="Orjeda G."/>
            <person name="Samain S."/>
            <person name="Cattolico L."/>
            <person name="Pelletier E."/>
            <person name="Couloux A."/>
            <person name="Segurens B."/>
            <person name="Wincker P."/>
            <person name="D'Hont A."/>
            <person name="Scarpelli C."/>
            <person name="Weissenbach J."/>
            <person name="Salanoubat M."/>
            <person name="Quetier F."/>
            <person name="Yu Y."/>
            <person name="Kim H.R."/>
            <person name="Rambo T."/>
            <person name="Currie J."/>
            <person name="Collura K."/>
            <person name="Luo M."/>
            <person name="Yang T."/>
            <person name="Ammiraju J.S.S."/>
            <person name="Engler F."/>
            <person name="Soderlund C."/>
            <person name="Wing R.A."/>
            <person name="Palmer L.E."/>
            <person name="de la Bastide M."/>
            <person name="Spiegel L."/>
            <person name="Nascimento L."/>
            <person name="Zutavern T."/>
            <person name="O'Shaughnessy A."/>
            <person name="Dike S."/>
            <person name="Dedhia N."/>
            <person name="Preston R."/>
            <person name="Balija V."/>
            <person name="McCombie W.R."/>
            <person name="Chow T."/>
            <person name="Chen H."/>
            <person name="Chung M."/>
            <person name="Chen C."/>
            <person name="Shaw J."/>
            <person name="Wu H."/>
            <person name="Hsiao K."/>
            <person name="Chao Y."/>
            <person name="Chu M."/>
            <person name="Cheng C."/>
            <person name="Hour A."/>
            <person name="Lee P."/>
            <person name="Lin S."/>
            <person name="Lin Y."/>
            <person name="Liou J."/>
            <person name="Liu S."/>
            <person name="Hsing Y."/>
            <person name="Raghuvanshi S."/>
            <person name="Mohanty A."/>
            <person name="Bharti A.K."/>
            <person name="Gaur A."/>
            <person name="Gupta V."/>
            <person name="Kumar D."/>
            <person name="Ravi V."/>
            <person name="Vij S."/>
            <person name="Kapur A."/>
            <person name="Khurana P."/>
            <person name="Khurana P."/>
            <person name="Khurana J.P."/>
            <person name="Tyagi A.K."/>
            <person name="Gaikwad K."/>
            <person name="Singh A."/>
            <person name="Dalal V."/>
            <person name="Srivastava S."/>
            <person name="Dixit A."/>
            <person name="Pal A.K."/>
            <person name="Ghazi I.A."/>
            <person name="Yadav M."/>
            <person name="Pandit A."/>
            <person name="Bhargava A."/>
            <person name="Sureshbabu K."/>
            <person name="Batra K."/>
            <person name="Sharma T.R."/>
            <person name="Mohapatra T."/>
            <person name="Singh N.K."/>
            <person name="Messing J."/>
            <person name="Nelson A.B."/>
            <person name="Fuks G."/>
            <person name="Kavchok S."/>
            <person name="Keizer G."/>
            <person name="Linton E."/>
            <person name="Llaca V."/>
            <person name="Song R."/>
            <person name="Tanyolac B."/>
            <person name="Young S."/>
            <person name="Ho-Il K."/>
            <person name="Hahn J.H."/>
            <person name="Sangsakoo G."/>
            <person name="Vanavichit A."/>
            <person name="de Mattos Luiz.A.T."/>
            <person name="Zimmer P.D."/>
            <person name="Malone G."/>
            <person name="Dellagostin O."/>
            <person name="de Oliveira A.C."/>
            <person name="Bevan M."/>
            <person name="Bancroft I."/>
            <person name="Minx P."/>
            <person name="Cordum H."/>
            <person name="Wilson R."/>
            <person name="Cheng Z."/>
            <person name="Jin W."/>
            <person name="Jiang J."/>
            <person name="Leong S.A."/>
            <person name="Iwama H."/>
            <person name="Gojobori T."/>
            <person name="Itoh T."/>
            <person name="Niimura Y."/>
            <person name="Fujii Y."/>
            <person name="Habara T."/>
            <person name="Sakai H."/>
            <person name="Sato Y."/>
            <person name="Wilson G."/>
            <person name="Kumar K."/>
            <person name="McCouch S."/>
            <person name="Juretic N."/>
            <person name="Hoen D."/>
            <person name="Wright S."/>
            <person name="Bruskiewich R."/>
            <person name="Bureau T."/>
            <person name="Miyao A."/>
            <person name="Hirochika H."/>
            <person name="Nishikawa T."/>
            <person name="Kadowaki K."/>
            <person name="Sugiura M."/>
            <person name="Burr B."/>
            <person name="Sasaki T."/>
        </authorList>
    </citation>
    <scope>NUCLEOTIDE SEQUENCE [LARGE SCALE GENOMIC DNA]</scope>
    <source>
        <strain evidence="5">cv. Nipponbare</strain>
    </source>
</reference>
<dbReference type="InterPro" id="IPR010255">
    <property type="entry name" value="Haem_peroxidase_sf"/>
</dbReference>
<dbReference type="EMBL" id="AP014957">
    <property type="protein sequence ID" value="BAS74701.1"/>
    <property type="molecule type" value="Genomic_DNA"/>
</dbReference>
<evidence type="ECO:0000313" key="4">
    <source>
        <dbReference type="EMBL" id="BAS74701.1"/>
    </source>
</evidence>
<reference evidence="4 5" key="3">
    <citation type="journal article" date="2013" name="Rice">
        <title>Improvement of the Oryza sativa Nipponbare reference genome using next generation sequence and optical map data.</title>
        <authorList>
            <person name="Kawahara Y."/>
            <person name="de la Bastide M."/>
            <person name="Hamilton J.P."/>
            <person name="Kanamori H."/>
            <person name="McCombie W.R."/>
            <person name="Ouyang S."/>
            <person name="Schwartz D.C."/>
            <person name="Tanaka T."/>
            <person name="Wu J."/>
            <person name="Zhou S."/>
            <person name="Childs K.L."/>
            <person name="Davidson R.M."/>
            <person name="Lin H."/>
            <person name="Quesada-Ocampo L."/>
            <person name="Vaillancourt B."/>
            <person name="Sakai H."/>
            <person name="Lee S.S."/>
            <person name="Kim J."/>
            <person name="Numa H."/>
            <person name="Itoh T."/>
            <person name="Buell C.R."/>
            <person name="Matsumoto T."/>
        </authorList>
    </citation>
    <scope>NUCLEOTIDE SEQUENCE [LARGE SCALE GENOMIC DNA]</scope>
    <source>
        <strain evidence="5">cv. Nipponbare</strain>
    </source>
</reference>
<reference evidence="4 5" key="2">
    <citation type="journal article" date="2013" name="Plant Cell Physiol.">
        <title>Rice Annotation Project Database (RAP-DB): an integrative and interactive database for rice genomics.</title>
        <authorList>
            <person name="Sakai H."/>
            <person name="Lee S.S."/>
            <person name="Tanaka T."/>
            <person name="Numa H."/>
            <person name="Kim J."/>
            <person name="Kawahara Y."/>
            <person name="Wakimoto H."/>
            <person name="Yang C.C."/>
            <person name="Iwamoto M."/>
            <person name="Abe T."/>
            <person name="Yamada Y."/>
            <person name="Muto A."/>
            <person name="Inokuchi H."/>
            <person name="Ikemura T."/>
            <person name="Matsumoto T."/>
            <person name="Sasaki T."/>
            <person name="Itoh T."/>
        </authorList>
    </citation>
    <scope>NUCLEOTIDE SEQUENCE [LARGE SCALE GENOMIC DNA]</scope>
    <source>
        <strain evidence="5">cv. Nipponbare</strain>
    </source>
</reference>